<dbReference type="Proteomes" id="UP000198356">
    <property type="component" value="Unassembled WGS sequence"/>
</dbReference>
<dbReference type="SUPFAM" id="SSF143744">
    <property type="entry name" value="GlcG-like"/>
    <property type="match status" value="1"/>
</dbReference>
<dbReference type="InterPro" id="IPR005624">
    <property type="entry name" value="PduO/GlcC-like"/>
</dbReference>
<accession>A0A239K3Q2</accession>
<dbReference type="Pfam" id="PF03928">
    <property type="entry name" value="HbpS-like"/>
    <property type="match status" value="1"/>
</dbReference>
<gene>
    <name evidence="2" type="ORF">SAMN05421770_104266</name>
</gene>
<dbReference type="AlphaFoldDB" id="A0A239K3Q2"/>
<dbReference type="RefSeq" id="WP_142988343.1">
    <property type="nucleotide sequence ID" value="NZ_FZOU01000004.1"/>
</dbReference>
<dbReference type="Gene3D" id="3.30.450.150">
    <property type="entry name" value="Haem-degrading domain"/>
    <property type="match status" value="1"/>
</dbReference>
<proteinExistence type="predicted"/>
<dbReference type="EMBL" id="FZOU01000004">
    <property type="protein sequence ID" value="SNT12253.1"/>
    <property type="molecule type" value="Genomic_DNA"/>
</dbReference>
<keyword evidence="3" id="KW-1185">Reference proteome</keyword>
<dbReference type="OrthoDB" id="9778896at2"/>
<dbReference type="InterPro" id="IPR052517">
    <property type="entry name" value="GlcG_carb_metab_protein"/>
</dbReference>
<dbReference type="PANTHER" id="PTHR34309">
    <property type="entry name" value="SLR1406 PROTEIN"/>
    <property type="match status" value="1"/>
</dbReference>
<organism evidence="2 3">
    <name type="scientific">Granulicella rosea</name>
    <dbReference type="NCBI Taxonomy" id="474952"/>
    <lineage>
        <taxon>Bacteria</taxon>
        <taxon>Pseudomonadati</taxon>
        <taxon>Acidobacteriota</taxon>
        <taxon>Terriglobia</taxon>
        <taxon>Terriglobales</taxon>
        <taxon>Acidobacteriaceae</taxon>
        <taxon>Granulicella</taxon>
    </lineage>
</organism>
<feature type="signal peptide" evidence="1">
    <location>
        <begin position="1"/>
        <end position="19"/>
    </location>
</feature>
<name>A0A239K3Q2_9BACT</name>
<evidence type="ECO:0000313" key="2">
    <source>
        <dbReference type="EMBL" id="SNT12253.1"/>
    </source>
</evidence>
<reference evidence="2 3" key="1">
    <citation type="submission" date="2017-06" db="EMBL/GenBank/DDBJ databases">
        <authorList>
            <person name="Kim H.J."/>
            <person name="Triplett B.A."/>
        </authorList>
    </citation>
    <scope>NUCLEOTIDE SEQUENCE [LARGE SCALE GENOMIC DNA]</scope>
    <source>
        <strain evidence="2 3">DSM 18704</strain>
    </source>
</reference>
<evidence type="ECO:0000313" key="3">
    <source>
        <dbReference type="Proteomes" id="UP000198356"/>
    </source>
</evidence>
<sequence length="168" mass="17102">MKNLLATLWLVSMTSIVFAQAPPNPQTPRPASIDLATARRLVAAAEQTAKAANAKVGIAVVDANGDLVLLERLDGSTGRGVISAEGKARAAILFGLPTKQVEDIVASGKPVTANVTLIAAGSHEITIHQGGFPIIKDGKVIGGIGVGGSASSEDERFAKAGLDALEAK</sequence>
<dbReference type="PANTHER" id="PTHR34309:SF1">
    <property type="entry name" value="PROTEIN GLCG"/>
    <property type="match status" value="1"/>
</dbReference>
<feature type="chain" id="PRO_5012444311" evidence="1">
    <location>
        <begin position="20"/>
        <end position="168"/>
    </location>
</feature>
<protein>
    <submittedName>
        <fullName evidence="2">Glc operon protein GlcG</fullName>
    </submittedName>
</protein>
<keyword evidence="1" id="KW-0732">Signal</keyword>
<evidence type="ECO:0000256" key="1">
    <source>
        <dbReference type="SAM" id="SignalP"/>
    </source>
</evidence>
<dbReference type="InterPro" id="IPR038084">
    <property type="entry name" value="PduO/GlcC-like_sf"/>
</dbReference>